<dbReference type="EnsemblMetazoa" id="SMAR000700-RA">
    <property type="protein sequence ID" value="SMAR000700-PA"/>
    <property type="gene ID" value="SMAR000700"/>
</dbReference>
<evidence type="ECO:0000256" key="8">
    <source>
        <dbReference type="ARBA" id="ARBA00023140"/>
    </source>
</evidence>
<evidence type="ECO:0000256" key="10">
    <source>
        <dbReference type="RuleBase" id="RU000488"/>
    </source>
</evidence>
<dbReference type="eggNOG" id="KOG0769">
    <property type="taxonomic scope" value="Eukaryota"/>
</dbReference>
<dbReference type="GO" id="GO:0015217">
    <property type="term" value="F:ADP transmembrane transporter activity"/>
    <property type="evidence" value="ECO:0007669"/>
    <property type="project" value="TreeGrafter"/>
</dbReference>
<evidence type="ECO:0000256" key="6">
    <source>
        <dbReference type="ARBA" id="ARBA00022989"/>
    </source>
</evidence>
<sequence length="311" mass="34362">MAPVQSRHLLSYENLVHAISGAAGSVFAMSSFYPLDTVRCILQIDEKRKSKNTLVMLMDIMTDGGISSLYKGLLPVLVSVCASNFVYFYTFHGLKAFYGTPKNQNAARDLLLACLAASVNVLSTTPLWVVTTRLKLQGTKLHSKELTTDSAPLYNGLLDGLIKVYKKEGAAGLWSSTLPSLILVLNPGIQYMVYETLKRQIRGISNAQDLNAFTYFCIGAWAKAIATVVTYPIQLIQSKFRYGNKDNTKQMGILETISHILRTQGIQGLFKGLEAKLLQTVLTAALMLVCYEKIAAFVFRILRAQGRSVLF</sequence>
<evidence type="ECO:0000256" key="1">
    <source>
        <dbReference type="ARBA" id="ARBA00004585"/>
    </source>
</evidence>
<feature type="transmembrane region" description="Helical" evidence="11">
    <location>
        <begin position="76"/>
        <end position="98"/>
    </location>
</feature>
<keyword evidence="13" id="KW-1185">Reference proteome</keyword>
<dbReference type="GO" id="GO:0005778">
    <property type="term" value="C:peroxisomal membrane"/>
    <property type="evidence" value="ECO:0007669"/>
    <property type="project" value="UniProtKB-SubCell"/>
</dbReference>
<dbReference type="HOGENOM" id="CLU_015166_6_3_1"/>
<evidence type="ECO:0000256" key="11">
    <source>
        <dbReference type="SAM" id="Phobius"/>
    </source>
</evidence>
<keyword evidence="3 10" id="KW-0813">Transport</keyword>
<evidence type="ECO:0000256" key="3">
    <source>
        <dbReference type="ARBA" id="ARBA00022448"/>
    </source>
</evidence>
<keyword evidence="4 9" id="KW-0812">Transmembrane</keyword>
<keyword evidence="5" id="KW-0677">Repeat</keyword>
<dbReference type="Gene3D" id="1.50.40.10">
    <property type="entry name" value="Mitochondrial carrier domain"/>
    <property type="match status" value="1"/>
</dbReference>
<comment type="similarity">
    <text evidence="2 10">Belongs to the mitochondrial carrier (TC 2.A.29) family.</text>
</comment>
<dbReference type="FunFam" id="1.50.40.10:FF:000129">
    <property type="entry name" value="Peroxisomal membrane protein"/>
    <property type="match status" value="1"/>
</dbReference>
<protein>
    <recommendedName>
        <fullName evidence="14">Peroxisomal membrane protein PMP34</fullName>
    </recommendedName>
</protein>
<feature type="transmembrane region" description="Helical" evidence="11">
    <location>
        <begin position="110"/>
        <end position="130"/>
    </location>
</feature>
<reference evidence="13" key="1">
    <citation type="submission" date="2011-05" db="EMBL/GenBank/DDBJ databases">
        <authorList>
            <person name="Richards S.R."/>
            <person name="Qu J."/>
            <person name="Jiang H."/>
            <person name="Jhangiani S.N."/>
            <person name="Agravi P."/>
            <person name="Goodspeed R."/>
            <person name="Gross S."/>
            <person name="Mandapat C."/>
            <person name="Jackson L."/>
            <person name="Mathew T."/>
            <person name="Pu L."/>
            <person name="Thornton R."/>
            <person name="Saada N."/>
            <person name="Wilczek-Boney K.B."/>
            <person name="Lee S."/>
            <person name="Kovar C."/>
            <person name="Wu Y."/>
            <person name="Scherer S.E."/>
            <person name="Worley K.C."/>
            <person name="Muzny D.M."/>
            <person name="Gibbs R."/>
        </authorList>
    </citation>
    <scope>NUCLEOTIDE SEQUENCE</scope>
    <source>
        <strain evidence="13">Brora</strain>
    </source>
</reference>
<dbReference type="GO" id="GO:0080122">
    <property type="term" value="F:AMP transmembrane transporter activity"/>
    <property type="evidence" value="ECO:0007669"/>
    <property type="project" value="TreeGrafter"/>
</dbReference>
<dbReference type="GO" id="GO:0015230">
    <property type="term" value="F:FAD transmembrane transporter activity"/>
    <property type="evidence" value="ECO:0007669"/>
    <property type="project" value="TreeGrafter"/>
</dbReference>
<name>T1IIK0_STRMM</name>
<evidence type="ECO:0008006" key="14">
    <source>
        <dbReference type="Google" id="ProtNLM"/>
    </source>
</evidence>
<evidence type="ECO:0000313" key="13">
    <source>
        <dbReference type="Proteomes" id="UP000014500"/>
    </source>
</evidence>
<dbReference type="InterPro" id="IPR018108">
    <property type="entry name" value="MCP_transmembrane"/>
</dbReference>
<evidence type="ECO:0000256" key="9">
    <source>
        <dbReference type="PROSITE-ProRule" id="PRU00282"/>
    </source>
</evidence>
<dbReference type="GO" id="GO:0051724">
    <property type="term" value="F:NAD transmembrane transporter activity"/>
    <property type="evidence" value="ECO:0007669"/>
    <property type="project" value="TreeGrafter"/>
</dbReference>
<keyword evidence="7 9" id="KW-0472">Membrane</keyword>
<dbReference type="PANTHER" id="PTHR45939">
    <property type="entry name" value="PEROXISOMAL MEMBRANE PROTEIN PMP34-RELATED"/>
    <property type="match status" value="1"/>
</dbReference>
<evidence type="ECO:0000256" key="7">
    <source>
        <dbReference type="ARBA" id="ARBA00023136"/>
    </source>
</evidence>
<accession>T1IIK0</accession>
<reference evidence="12" key="2">
    <citation type="submission" date="2015-02" db="UniProtKB">
        <authorList>
            <consortium name="EnsemblMetazoa"/>
        </authorList>
    </citation>
    <scope>IDENTIFICATION</scope>
</reference>
<dbReference type="PANTHER" id="PTHR45939:SF5">
    <property type="entry name" value="PEROXISOMAL MEMBRANE PROTEIN PMP34"/>
    <property type="match status" value="1"/>
</dbReference>
<keyword evidence="6 11" id="KW-1133">Transmembrane helix</keyword>
<dbReference type="STRING" id="126957.T1IIK0"/>
<dbReference type="AlphaFoldDB" id="T1IIK0"/>
<dbReference type="Proteomes" id="UP000014500">
    <property type="component" value="Unassembled WGS sequence"/>
</dbReference>
<dbReference type="SUPFAM" id="SSF103506">
    <property type="entry name" value="Mitochondrial carrier"/>
    <property type="match status" value="1"/>
</dbReference>
<feature type="repeat" description="Solcar" evidence="9">
    <location>
        <begin position="12"/>
        <end position="97"/>
    </location>
</feature>
<dbReference type="Pfam" id="PF00153">
    <property type="entry name" value="Mito_carr"/>
    <property type="match status" value="3"/>
</dbReference>
<feature type="transmembrane region" description="Helical" evidence="11">
    <location>
        <begin position="277"/>
        <end position="302"/>
    </location>
</feature>
<evidence type="ECO:0000256" key="2">
    <source>
        <dbReference type="ARBA" id="ARBA00006375"/>
    </source>
</evidence>
<feature type="transmembrane region" description="Helical" evidence="11">
    <location>
        <begin position="173"/>
        <end position="193"/>
    </location>
</feature>
<dbReference type="GO" id="GO:0044610">
    <property type="term" value="F:FMN transmembrane transporter activity"/>
    <property type="evidence" value="ECO:0007669"/>
    <property type="project" value="TreeGrafter"/>
</dbReference>
<dbReference type="GO" id="GO:0015228">
    <property type="term" value="F:coenzyme A transmembrane transporter activity"/>
    <property type="evidence" value="ECO:0007669"/>
    <property type="project" value="TreeGrafter"/>
</dbReference>
<feature type="transmembrane region" description="Helical" evidence="11">
    <location>
        <begin position="15"/>
        <end position="33"/>
    </location>
</feature>
<keyword evidence="8" id="KW-0576">Peroxisome</keyword>
<dbReference type="PhylomeDB" id="T1IIK0"/>
<evidence type="ECO:0000313" key="12">
    <source>
        <dbReference type="EnsemblMetazoa" id="SMAR000700-PA"/>
    </source>
</evidence>
<feature type="repeat" description="Solcar" evidence="9">
    <location>
        <begin position="210"/>
        <end position="297"/>
    </location>
</feature>
<organism evidence="12 13">
    <name type="scientific">Strigamia maritima</name>
    <name type="common">European centipede</name>
    <name type="synonym">Geophilus maritimus</name>
    <dbReference type="NCBI Taxonomy" id="126957"/>
    <lineage>
        <taxon>Eukaryota</taxon>
        <taxon>Metazoa</taxon>
        <taxon>Ecdysozoa</taxon>
        <taxon>Arthropoda</taxon>
        <taxon>Myriapoda</taxon>
        <taxon>Chilopoda</taxon>
        <taxon>Pleurostigmophora</taxon>
        <taxon>Geophilomorpha</taxon>
        <taxon>Linotaeniidae</taxon>
        <taxon>Strigamia</taxon>
    </lineage>
</organism>
<evidence type="ECO:0000256" key="4">
    <source>
        <dbReference type="ARBA" id="ARBA00022692"/>
    </source>
</evidence>
<evidence type="ECO:0000256" key="5">
    <source>
        <dbReference type="ARBA" id="ARBA00022737"/>
    </source>
</evidence>
<dbReference type="EMBL" id="JH430177">
    <property type="status" value="NOT_ANNOTATED_CDS"/>
    <property type="molecule type" value="Genomic_DNA"/>
</dbReference>
<dbReference type="InterPro" id="IPR023395">
    <property type="entry name" value="MCP_dom_sf"/>
</dbReference>
<feature type="transmembrane region" description="Helical" evidence="11">
    <location>
        <begin position="213"/>
        <end position="233"/>
    </location>
</feature>
<dbReference type="PROSITE" id="PS50920">
    <property type="entry name" value="SOLCAR"/>
    <property type="match status" value="3"/>
</dbReference>
<feature type="repeat" description="Solcar" evidence="9">
    <location>
        <begin position="104"/>
        <end position="200"/>
    </location>
</feature>
<dbReference type="InterPro" id="IPR052217">
    <property type="entry name" value="Mito/Peroxisomal_Carrier"/>
</dbReference>
<dbReference type="GO" id="GO:0005347">
    <property type="term" value="F:ATP transmembrane transporter activity"/>
    <property type="evidence" value="ECO:0007669"/>
    <property type="project" value="TreeGrafter"/>
</dbReference>
<proteinExistence type="inferred from homology"/>
<dbReference type="OMA" id="QFMMYEL"/>
<comment type="subcellular location">
    <subcellularLocation>
        <location evidence="1">Peroxisome membrane</location>
        <topology evidence="1">Multi-pass membrane protein</topology>
    </subcellularLocation>
</comment>